<feature type="compositionally biased region" description="Basic and acidic residues" evidence="1">
    <location>
        <begin position="89"/>
        <end position="114"/>
    </location>
</feature>
<name>K3XN90_SETIT</name>
<dbReference type="Proteomes" id="UP000004995">
    <property type="component" value="Unassembled WGS sequence"/>
</dbReference>
<reference evidence="2" key="2">
    <citation type="submission" date="2018-08" db="UniProtKB">
        <authorList>
            <consortium name="EnsemblPlants"/>
        </authorList>
    </citation>
    <scope>IDENTIFICATION</scope>
    <source>
        <strain evidence="2">Yugu1</strain>
    </source>
</reference>
<dbReference type="InParanoid" id="K3XN90"/>
<feature type="region of interest" description="Disordered" evidence="1">
    <location>
        <begin position="14"/>
        <end position="46"/>
    </location>
</feature>
<evidence type="ECO:0000313" key="3">
    <source>
        <dbReference type="Proteomes" id="UP000004995"/>
    </source>
</evidence>
<dbReference type="Gramene" id="KQL03284">
    <property type="protein sequence ID" value="KQL03284"/>
    <property type="gene ID" value="SETIT_003363mg"/>
</dbReference>
<dbReference type="AlphaFoldDB" id="K3XN90"/>
<keyword evidence="3" id="KW-1185">Reference proteome</keyword>
<feature type="compositionally biased region" description="Basic and acidic residues" evidence="1">
    <location>
        <begin position="26"/>
        <end position="35"/>
    </location>
</feature>
<dbReference type="HOGENOM" id="CLU_2042110_0_0_1"/>
<reference evidence="3" key="1">
    <citation type="journal article" date="2012" name="Nat. Biotechnol.">
        <title>Reference genome sequence of the model plant Setaria.</title>
        <authorList>
            <person name="Bennetzen J.L."/>
            <person name="Schmutz J."/>
            <person name="Wang H."/>
            <person name="Percifield R."/>
            <person name="Hawkins J."/>
            <person name="Pontaroli A.C."/>
            <person name="Estep M."/>
            <person name="Feng L."/>
            <person name="Vaughn J.N."/>
            <person name="Grimwood J."/>
            <person name="Jenkins J."/>
            <person name="Barry K."/>
            <person name="Lindquist E."/>
            <person name="Hellsten U."/>
            <person name="Deshpande S."/>
            <person name="Wang X."/>
            <person name="Wu X."/>
            <person name="Mitros T."/>
            <person name="Triplett J."/>
            <person name="Yang X."/>
            <person name="Ye C.Y."/>
            <person name="Mauro-Herrera M."/>
            <person name="Wang L."/>
            <person name="Li P."/>
            <person name="Sharma M."/>
            <person name="Sharma R."/>
            <person name="Ronald P.C."/>
            <person name="Panaud O."/>
            <person name="Kellogg E.A."/>
            <person name="Brutnell T.P."/>
            <person name="Doust A.N."/>
            <person name="Tuskan G.A."/>
            <person name="Rokhsar D."/>
            <person name="Devos K.M."/>
        </authorList>
    </citation>
    <scope>NUCLEOTIDE SEQUENCE [LARGE SCALE GENOMIC DNA]</scope>
    <source>
        <strain evidence="3">cv. Yugu1</strain>
    </source>
</reference>
<proteinExistence type="predicted"/>
<dbReference type="EMBL" id="AGNK02002738">
    <property type="status" value="NOT_ANNOTATED_CDS"/>
    <property type="molecule type" value="Genomic_DNA"/>
</dbReference>
<feature type="region of interest" description="Disordered" evidence="1">
    <location>
        <begin position="85"/>
        <end position="121"/>
    </location>
</feature>
<evidence type="ECO:0000256" key="1">
    <source>
        <dbReference type="SAM" id="MobiDB-lite"/>
    </source>
</evidence>
<organism evidence="2 3">
    <name type="scientific">Setaria italica</name>
    <name type="common">Foxtail millet</name>
    <name type="synonym">Panicum italicum</name>
    <dbReference type="NCBI Taxonomy" id="4555"/>
    <lineage>
        <taxon>Eukaryota</taxon>
        <taxon>Viridiplantae</taxon>
        <taxon>Streptophyta</taxon>
        <taxon>Embryophyta</taxon>
        <taxon>Tracheophyta</taxon>
        <taxon>Spermatophyta</taxon>
        <taxon>Magnoliopsida</taxon>
        <taxon>Liliopsida</taxon>
        <taxon>Poales</taxon>
        <taxon>Poaceae</taxon>
        <taxon>PACMAD clade</taxon>
        <taxon>Panicoideae</taxon>
        <taxon>Panicodae</taxon>
        <taxon>Paniceae</taxon>
        <taxon>Cenchrinae</taxon>
        <taxon>Setaria</taxon>
    </lineage>
</organism>
<sequence>MVACGAGRPWWVMRPAMPTDAAEGEDAARAEEAGHADAAQLAPPLAGRHVDHVAGAVVEAVGHEQPGPAREDEVAGLHGLLGCGRRGRHDGGHLAEAQEHDRTARRGHRSERPLRACGRWR</sequence>
<accession>K3XN90</accession>
<dbReference type="FunCoup" id="K3XN90">
    <property type="interactions" value="525"/>
</dbReference>
<evidence type="ECO:0000313" key="2">
    <source>
        <dbReference type="EnsemblPlants" id="KQL03284"/>
    </source>
</evidence>
<dbReference type="EnsemblPlants" id="KQL03284">
    <property type="protein sequence ID" value="KQL03284"/>
    <property type="gene ID" value="SETIT_003363mg"/>
</dbReference>
<protein>
    <submittedName>
        <fullName evidence="2">Uncharacterized protein</fullName>
    </submittedName>
</protein>